<dbReference type="GO" id="GO:0031177">
    <property type="term" value="F:phosphopantetheine binding"/>
    <property type="evidence" value="ECO:0007669"/>
    <property type="project" value="InterPro"/>
</dbReference>
<dbReference type="Proteomes" id="UP000054567">
    <property type="component" value="Unassembled WGS sequence"/>
</dbReference>
<dbReference type="PROSITE" id="PS00455">
    <property type="entry name" value="AMP_BINDING"/>
    <property type="match status" value="1"/>
</dbReference>
<reference evidence="5 6" key="1">
    <citation type="submission" date="2007-06" db="EMBL/GenBank/DDBJ databases">
        <title>The Genome Sequence of Coccidioides posadasii RMSCC_3488.</title>
        <authorList>
            <consortium name="Coccidioides Genome Resources Consortium"/>
            <consortium name="The Broad Institute Genome Sequencing Platform"/>
            <person name="Henn M.R."/>
            <person name="Sykes S."/>
            <person name="Young S."/>
            <person name="Jaffe D."/>
            <person name="Berlin A."/>
            <person name="Alvarez P."/>
            <person name="Butler J."/>
            <person name="Gnerre S."/>
            <person name="Grabherr M."/>
            <person name="Mauceli E."/>
            <person name="Brockman W."/>
            <person name="Kodira C."/>
            <person name="Alvarado L."/>
            <person name="Zeng Q."/>
            <person name="Crawford M."/>
            <person name="Antoine C."/>
            <person name="Devon K."/>
            <person name="Galgiani J."/>
            <person name="Orsborn K."/>
            <person name="Lewis M.L."/>
            <person name="Nusbaum C."/>
            <person name="Galagan J."/>
            <person name="Birren B."/>
        </authorList>
    </citation>
    <scope>NUCLEOTIDE SEQUENCE [LARGE SCALE GENOMIC DNA]</scope>
    <source>
        <strain evidence="5 6">RMSCC 3488</strain>
    </source>
</reference>
<evidence type="ECO:0000259" key="4">
    <source>
        <dbReference type="PROSITE" id="PS50075"/>
    </source>
</evidence>
<reference evidence="6" key="3">
    <citation type="journal article" date="2010" name="Genome Res.">
        <title>Population genomic sequencing of Coccidioides fungi reveals recent hybridization and transposon control.</title>
        <authorList>
            <person name="Neafsey D.E."/>
            <person name="Barker B.M."/>
            <person name="Sharpton T.J."/>
            <person name="Stajich J.E."/>
            <person name="Park D.J."/>
            <person name="Whiston E."/>
            <person name="Hung C.-Y."/>
            <person name="McMahan C."/>
            <person name="White J."/>
            <person name="Sykes S."/>
            <person name="Heiman D."/>
            <person name="Young S."/>
            <person name="Zeng Q."/>
            <person name="Abouelleil A."/>
            <person name="Aftuck L."/>
            <person name="Bessette D."/>
            <person name="Brown A."/>
            <person name="FitzGerald M."/>
            <person name="Lui A."/>
            <person name="Macdonald J.P."/>
            <person name="Priest M."/>
            <person name="Orbach M.J."/>
            <person name="Galgiani J.N."/>
            <person name="Kirkland T.N."/>
            <person name="Cole G.T."/>
            <person name="Birren B.W."/>
            <person name="Henn M.R."/>
            <person name="Taylor J.W."/>
            <person name="Rounsley S.D."/>
        </authorList>
    </citation>
    <scope>NUCLEOTIDE SEQUENCE [LARGE SCALE GENOMIC DNA]</scope>
    <source>
        <strain evidence="6">RMSCC 3488</strain>
    </source>
</reference>
<dbReference type="SUPFAM" id="SSF47336">
    <property type="entry name" value="ACP-like"/>
    <property type="match status" value="1"/>
</dbReference>
<dbReference type="EMBL" id="DS268112">
    <property type="protein sequence ID" value="KMM70362.1"/>
    <property type="molecule type" value="Genomic_DNA"/>
</dbReference>
<evidence type="ECO:0000313" key="5">
    <source>
        <dbReference type="EMBL" id="KMM70362.1"/>
    </source>
</evidence>
<dbReference type="Pfam" id="PF00501">
    <property type="entry name" value="AMP-binding"/>
    <property type="match status" value="1"/>
</dbReference>
<sequence>MGEASITDMMPRTVYELIEQLAVNEPDLPLIAYPSDKNTNDFVHYTAQDLNGYSSQVAEHYAKFIHPRRNSSDRTRVVALLAPSTVDYLISTLALSKLGFTVLFLSTRLADADFVGLLNETSCSDVVLDKIFHERISNLRERVSGLQTHIIADWNIYLTPSRNNPIDQELDLNVETNNACWIIHSSGSTGPPKPVPQKHSAILRNAADNFGMTAFITLPLFHTHGISSVIRGFTSRKEVFLYSASLPLTGPRLVETFERHQFEMFSGVPYALKLIAETPQGTELLSRIKLVTFGGSSCPEALGDELVRRGVRLACHYGCTECGQLMTSVRPPDDKDWNYMRISSKAAPFLHFEEQDASGLYELVVLPGWPAKVAQNRSDGSYATKDLFIKHPTKPDRWKLVGRLDDTLVLLNGEKAIPLQMEQLVRMNPYVVDAVVFGSGKPMLGMLVIASENARELETEAFLDIIEKDVAKANTLLPAYARIDRDMIRVLPFGTEYPKTDKGTVIRAAFYARFADIIEQTYDAAAAAADSSKEAREMALSELEEFLRKTFIEVLGLSDQEVGQLQNDTDLFALGVDSLQALRARAQIVKHVATRGRLIGQNVVCEHPSIGALAKYLSSTGSNNNSNEEERRQDGENMKRLVKTYSSFASHVPVETPAERTLDGRVIIVTGATGSLGAHVVSQLIKRADIIQVHCLVRASSIDHAHSRVVSSLQQRKLYDSISPFELRKISAQGSSFSEENLGLNEQTYQCMLREVDTVIHLAWAVNFNLGLSSLENQIRGTHNLIKFCLSTHSLKPARFYFASSIAAVINTPGPARIPEKIPDTTCDSIFHNAQFSGYGQSKLVAELICARAAKLGMVCRVFRLGQIIGDTEHGIWNSQEAIPLIIRSAITIGALPELNEQLSWLPVDTAASVILDLTFPQDRDVDMDPGALLHIIHPTTVDWSRDLLPAFHAAGLEFEQLPPSEWVKRLRANPDPVANPPIKLIGFFEAKYGSDNKEIEQLYFCTDLASYLSPTLHSARPLSHSLVATMSPVIKALGAFVEREKKVLMEKPGVKR</sequence>
<dbReference type="PROSITE" id="PS00012">
    <property type="entry name" value="PHOSPHOPANTETHEINE"/>
    <property type="match status" value="1"/>
</dbReference>
<dbReference type="InterPro" id="IPR020806">
    <property type="entry name" value="PKS_PP-bd"/>
</dbReference>
<dbReference type="Pfam" id="PF00550">
    <property type="entry name" value="PP-binding"/>
    <property type="match status" value="1"/>
</dbReference>
<dbReference type="InterPro" id="IPR051414">
    <property type="entry name" value="Adenylate-forming_Reductase"/>
</dbReference>
<dbReference type="InterPro" id="IPR013120">
    <property type="entry name" value="FAR_NAD-bd"/>
</dbReference>
<protein>
    <submittedName>
        <fullName evidence="5">ICS protein</fullName>
    </submittedName>
</protein>
<gene>
    <name evidence="5" type="ORF">CPAG_06674</name>
</gene>
<dbReference type="SMART" id="SM00823">
    <property type="entry name" value="PKS_PP"/>
    <property type="match status" value="1"/>
</dbReference>
<dbReference type="InterPro" id="IPR042099">
    <property type="entry name" value="ANL_N_sf"/>
</dbReference>
<dbReference type="InterPro" id="IPR020845">
    <property type="entry name" value="AMP-binding_CS"/>
</dbReference>
<dbReference type="SUPFAM" id="SSF51735">
    <property type="entry name" value="NAD(P)-binding Rossmann-fold domains"/>
    <property type="match status" value="1"/>
</dbReference>
<dbReference type="OrthoDB" id="429813at2759"/>
<dbReference type="Gene3D" id="3.40.50.12780">
    <property type="entry name" value="N-terminal domain of ligase-like"/>
    <property type="match status" value="1"/>
</dbReference>
<keyword evidence="1" id="KW-0596">Phosphopantetheine</keyword>
<dbReference type="Pfam" id="PF23562">
    <property type="entry name" value="AMP-binding_C_3"/>
    <property type="match status" value="1"/>
</dbReference>
<feature type="domain" description="Carrier" evidence="4">
    <location>
        <begin position="538"/>
        <end position="621"/>
    </location>
</feature>
<organism evidence="5 6">
    <name type="scientific">Coccidioides posadasii RMSCC 3488</name>
    <dbReference type="NCBI Taxonomy" id="454284"/>
    <lineage>
        <taxon>Eukaryota</taxon>
        <taxon>Fungi</taxon>
        <taxon>Dikarya</taxon>
        <taxon>Ascomycota</taxon>
        <taxon>Pezizomycotina</taxon>
        <taxon>Eurotiomycetes</taxon>
        <taxon>Eurotiomycetidae</taxon>
        <taxon>Onygenales</taxon>
        <taxon>Onygenaceae</taxon>
        <taxon>Coccidioides</taxon>
    </lineage>
</organism>
<evidence type="ECO:0000256" key="1">
    <source>
        <dbReference type="ARBA" id="ARBA00022450"/>
    </source>
</evidence>
<feature type="region of interest" description="Disordered" evidence="3">
    <location>
        <begin position="616"/>
        <end position="636"/>
    </location>
</feature>
<dbReference type="AlphaFoldDB" id="A0A0J6IF07"/>
<dbReference type="InterPro" id="IPR000873">
    <property type="entry name" value="AMP-dep_synth/lig_dom"/>
</dbReference>
<dbReference type="InterPro" id="IPR009081">
    <property type="entry name" value="PP-bd_ACP"/>
</dbReference>
<keyword evidence="2" id="KW-0597">Phosphoprotein</keyword>
<dbReference type="PANTHER" id="PTHR43439:SF2">
    <property type="entry name" value="ENZYME, PUTATIVE (JCVI)-RELATED"/>
    <property type="match status" value="1"/>
</dbReference>
<dbReference type="Pfam" id="PF07993">
    <property type="entry name" value="NAD_binding_4"/>
    <property type="match status" value="1"/>
</dbReference>
<accession>A0A0J6IF07</accession>
<dbReference type="Gene3D" id="3.40.50.720">
    <property type="entry name" value="NAD(P)-binding Rossmann-like Domain"/>
    <property type="match status" value="1"/>
</dbReference>
<dbReference type="InterPro" id="IPR036736">
    <property type="entry name" value="ACP-like_sf"/>
</dbReference>
<dbReference type="InterPro" id="IPR036291">
    <property type="entry name" value="NAD(P)-bd_dom_sf"/>
</dbReference>
<dbReference type="PANTHER" id="PTHR43439">
    <property type="entry name" value="PHENYLACETATE-COENZYME A LIGASE"/>
    <property type="match status" value="1"/>
</dbReference>
<evidence type="ECO:0000256" key="3">
    <source>
        <dbReference type="SAM" id="MobiDB-lite"/>
    </source>
</evidence>
<evidence type="ECO:0000313" key="6">
    <source>
        <dbReference type="Proteomes" id="UP000054567"/>
    </source>
</evidence>
<dbReference type="PROSITE" id="PS50075">
    <property type="entry name" value="CARRIER"/>
    <property type="match status" value="1"/>
</dbReference>
<dbReference type="InterPro" id="IPR006162">
    <property type="entry name" value="Ppantetheine_attach_site"/>
</dbReference>
<evidence type="ECO:0000256" key="2">
    <source>
        <dbReference type="ARBA" id="ARBA00022553"/>
    </source>
</evidence>
<dbReference type="VEuPathDB" id="FungiDB:CPAG_06674"/>
<dbReference type="Gene3D" id="1.10.1200.10">
    <property type="entry name" value="ACP-like"/>
    <property type="match status" value="1"/>
</dbReference>
<reference evidence="6" key="2">
    <citation type="journal article" date="2009" name="Genome Res.">
        <title>Comparative genomic analyses of the human fungal pathogens Coccidioides and their relatives.</title>
        <authorList>
            <person name="Sharpton T.J."/>
            <person name="Stajich J.E."/>
            <person name="Rounsley S.D."/>
            <person name="Gardner M.J."/>
            <person name="Wortman J.R."/>
            <person name="Jordar V.S."/>
            <person name="Maiti R."/>
            <person name="Kodira C.D."/>
            <person name="Neafsey D.E."/>
            <person name="Zeng Q."/>
            <person name="Hung C.-Y."/>
            <person name="McMahan C."/>
            <person name="Muszewska A."/>
            <person name="Grynberg M."/>
            <person name="Mandel M.A."/>
            <person name="Kellner E.M."/>
            <person name="Barker B.M."/>
            <person name="Galgiani J.N."/>
            <person name="Orbach M.J."/>
            <person name="Kirkland T.N."/>
            <person name="Cole G.T."/>
            <person name="Henn M.R."/>
            <person name="Birren B.W."/>
            <person name="Taylor J.W."/>
        </authorList>
    </citation>
    <scope>NUCLEOTIDE SEQUENCE [LARGE SCALE GENOMIC DNA]</scope>
    <source>
        <strain evidence="6">RMSCC 3488</strain>
    </source>
</reference>
<name>A0A0J6IF07_COCPO</name>
<proteinExistence type="predicted"/>
<dbReference type="SUPFAM" id="SSF56801">
    <property type="entry name" value="Acetyl-CoA synthetase-like"/>
    <property type="match status" value="1"/>
</dbReference>